<dbReference type="InterPro" id="IPR050121">
    <property type="entry name" value="Cytochrome_P450_monoxygenase"/>
</dbReference>
<comment type="cofactor">
    <cofactor evidence="1 5">
        <name>heme</name>
        <dbReference type="ChEBI" id="CHEBI:30413"/>
    </cofactor>
</comment>
<evidence type="ECO:0000256" key="4">
    <source>
        <dbReference type="ARBA" id="ARBA00023004"/>
    </source>
</evidence>
<dbReference type="PRINTS" id="PR00385">
    <property type="entry name" value="P450"/>
</dbReference>
<keyword evidence="3 5" id="KW-0479">Metal-binding</keyword>
<dbReference type="OrthoDB" id="1470350at2759"/>
<organism evidence="7 8">
    <name type="scientific">Xylaria multiplex</name>
    <dbReference type="NCBI Taxonomy" id="323545"/>
    <lineage>
        <taxon>Eukaryota</taxon>
        <taxon>Fungi</taxon>
        <taxon>Dikarya</taxon>
        <taxon>Ascomycota</taxon>
        <taxon>Pezizomycotina</taxon>
        <taxon>Sordariomycetes</taxon>
        <taxon>Xylariomycetidae</taxon>
        <taxon>Xylariales</taxon>
        <taxon>Xylariaceae</taxon>
        <taxon>Xylaria</taxon>
    </lineage>
</organism>
<dbReference type="InterPro" id="IPR017972">
    <property type="entry name" value="Cyt_P450_CS"/>
</dbReference>
<dbReference type="InterPro" id="IPR002401">
    <property type="entry name" value="Cyt_P450_E_grp-I"/>
</dbReference>
<gene>
    <name evidence="7" type="ORF">GQX73_g1252</name>
</gene>
<dbReference type="GO" id="GO:0020037">
    <property type="term" value="F:heme binding"/>
    <property type="evidence" value="ECO:0007669"/>
    <property type="project" value="InterPro"/>
</dbReference>
<evidence type="ECO:0000313" key="7">
    <source>
        <dbReference type="EMBL" id="KAF2972343.1"/>
    </source>
</evidence>
<dbReference type="InParanoid" id="A0A7C8IX64"/>
<keyword evidence="6" id="KW-0560">Oxidoreductase</keyword>
<dbReference type="AlphaFoldDB" id="A0A7C8IX64"/>
<accession>A0A7C8IX64</accession>
<name>A0A7C8IX64_9PEZI</name>
<dbReference type="Gene3D" id="1.10.630.10">
    <property type="entry name" value="Cytochrome P450"/>
    <property type="match status" value="1"/>
</dbReference>
<protein>
    <recommendedName>
        <fullName evidence="9">Cytochrome P450</fullName>
    </recommendedName>
</protein>
<proteinExistence type="inferred from homology"/>
<evidence type="ECO:0000256" key="3">
    <source>
        <dbReference type="ARBA" id="ARBA00022723"/>
    </source>
</evidence>
<evidence type="ECO:0000313" key="8">
    <source>
        <dbReference type="Proteomes" id="UP000481858"/>
    </source>
</evidence>
<dbReference type="GO" id="GO:0005506">
    <property type="term" value="F:iron ion binding"/>
    <property type="evidence" value="ECO:0007669"/>
    <property type="project" value="InterPro"/>
</dbReference>
<feature type="binding site" description="axial binding residue" evidence="5">
    <location>
        <position position="362"/>
    </location>
    <ligand>
        <name>heme</name>
        <dbReference type="ChEBI" id="CHEBI:30413"/>
    </ligand>
    <ligandPart>
        <name>Fe</name>
        <dbReference type="ChEBI" id="CHEBI:18248"/>
    </ligandPart>
</feature>
<dbReference type="GO" id="GO:0016705">
    <property type="term" value="F:oxidoreductase activity, acting on paired donors, with incorporation or reduction of molecular oxygen"/>
    <property type="evidence" value="ECO:0007669"/>
    <property type="project" value="InterPro"/>
</dbReference>
<dbReference type="InterPro" id="IPR001128">
    <property type="entry name" value="Cyt_P450"/>
</dbReference>
<sequence length="443" mass="50722">MAKLSDFYGAFHAANTTLHLKTLQDHQNFGSVIRQGPNKLVFNTSSALHDIYQNERITKSRAYLVTQRAPDSYGLFNSLDKTIHQRKRKLLGPIVNDRSTQAFETSMHRHIDVFIQDLLSLCQKKPTTPVNMSEKFTYLTIDIMGEFVFGYPLNLQKNETYRYRSILRKMIQSRLAAGPNAKHNLFFMTDTLRVSDDDEMFIEEIRSEATFLLSAGSDTMSTCLSALFFYLSRNADCYQKLTAEIRSKFSSSDSIIGGRHLSDCNYLKACIDEALRMSPPIAGTLWREQITERNREVEAAPVVVDGHIIPHGTYIGVNTYALHHNETYFPDAFTFKPERFLEKGAEQAKKAFNPFSLGARGCMGRQMAYLELSLVVAKVLWHFDFTRGLDETGRLGESTYWKLRGWRERIDEYQIYDIFGAKHQGPWLIFKSRRGEEGDGAST</sequence>
<dbReference type="InterPro" id="IPR036396">
    <property type="entry name" value="Cyt_P450_sf"/>
</dbReference>
<evidence type="ECO:0000256" key="6">
    <source>
        <dbReference type="RuleBase" id="RU000461"/>
    </source>
</evidence>
<evidence type="ECO:0000256" key="1">
    <source>
        <dbReference type="ARBA" id="ARBA00001971"/>
    </source>
</evidence>
<dbReference type="EMBL" id="WUBL01000007">
    <property type="protein sequence ID" value="KAF2972343.1"/>
    <property type="molecule type" value="Genomic_DNA"/>
</dbReference>
<evidence type="ECO:0000256" key="2">
    <source>
        <dbReference type="ARBA" id="ARBA00022617"/>
    </source>
</evidence>
<evidence type="ECO:0000256" key="5">
    <source>
        <dbReference type="PIRSR" id="PIRSR602401-1"/>
    </source>
</evidence>
<dbReference type="PROSITE" id="PS00086">
    <property type="entry name" value="CYTOCHROME_P450"/>
    <property type="match status" value="1"/>
</dbReference>
<dbReference type="PANTHER" id="PTHR24305:SF226">
    <property type="entry name" value="CYTOCHROME P450 MONOOXYGENASE"/>
    <property type="match status" value="1"/>
</dbReference>
<evidence type="ECO:0008006" key="9">
    <source>
        <dbReference type="Google" id="ProtNLM"/>
    </source>
</evidence>
<comment type="similarity">
    <text evidence="6">Belongs to the cytochrome P450 family.</text>
</comment>
<dbReference type="SUPFAM" id="SSF48264">
    <property type="entry name" value="Cytochrome P450"/>
    <property type="match status" value="1"/>
</dbReference>
<dbReference type="Proteomes" id="UP000481858">
    <property type="component" value="Unassembled WGS sequence"/>
</dbReference>
<dbReference type="GO" id="GO:0004497">
    <property type="term" value="F:monooxygenase activity"/>
    <property type="evidence" value="ECO:0007669"/>
    <property type="project" value="UniProtKB-KW"/>
</dbReference>
<keyword evidence="6" id="KW-0503">Monooxygenase</keyword>
<dbReference type="PANTHER" id="PTHR24305">
    <property type="entry name" value="CYTOCHROME P450"/>
    <property type="match status" value="1"/>
</dbReference>
<keyword evidence="2 5" id="KW-0349">Heme</keyword>
<dbReference type="Pfam" id="PF00067">
    <property type="entry name" value="p450"/>
    <property type="match status" value="1"/>
</dbReference>
<keyword evidence="4 5" id="KW-0408">Iron</keyword>
<reference evidence="7 8" key="1">
    <citation type="submission" date="2019-12" db="EMBL/GenBank/DDBJ databases">
        <title>Draft genome sequence of the ascomycete Xylaria multiplex DSM 110363.</title>
        <authorList>
            <person name="Buettner E."/>
            <person name="Kellner H."/>
        </authorList>
    </citation>
    <scope>NUCLEOTIDE SEQUENCE [LARGE SCALE GENOMIC DNA]</scope>
    <source>
        <strain evidence="7 8">DSM 110363</strain>
    </source>
</reference>
<dbReference type="PRINTS" id="PR00463">
    <property type="entry name" value="EP450I"/>
</dbReference>
<keyword evidence="8" id="KW-1185">Reference proteome</keyword>
<comment type="caution">
    <text evidence="7">The sequence shown here is derived from an EMBL/GenBank/DDBJ whole genome shotgun (WGS) entry which is preliminary data.</text>
</comment>